<dbReference type="VEuPathDB" id="VectorBase:AGAMI1_011076"/>
<protein>
    <submittedName>
        <fullName evidence="8">AGAP009187-PA</fullName>
    </submittedName>
</protein>
<dbReference type="InterPro" id="IPR036812">
    <property type="entry name" value="NAD(P)_OxRdtase_dom_sf"/>
</dbReference>
<feature type="non-terminal residue" evidence="8">
    <location>
        <position position="1"/>
    </location>
</feature>
<comment type="caution">
    <text evidence="8">The sequence shown here is derived from an EMBL/GenBank/DDBJ whole genome shotgun (WGS) entry which is preliminary data.</text>
</comment>
<dbReference type="PRINTS" id="PR00069">
    <property type="entry name" value="ALDKETRDTASE"/>
</dbReference>
<evidence type="ECO:0000313" key="8">
    <source>
        <dbReference type="EMBL" id="EAL39065.2"/>
    </source>
</evidence>
<reference evidence="8" key="5">
    <citation type="submission" date="2011-05" db="EMBL/GenBank/DDBJ databases">
        <authorList>
            <consortium name="VectorBase"/>
        </authorList>
    </citation>
    <scope>NUCLEOTIDE SEQUENCE</scope>
    <source>
        <strain evidence="8">PEST</strain>
    </source>
</reference>
<evidence type="ECO:0000259" key="7">
    <source>
        <dbReference type="Pfam" id="PF00248"/>
    </source>
</evidence>
<dbReference type="PROSITE" id="PS00798">
    <property type="entry name" value="ALDOKETO_REDUCTASE_1"/>
    <property type="match status" value="1"/>
</dbReference>
<dbReference type="AlphaFoldDB" id="Q5TNP1"/>
<proteinExistence type="inferred from homology"/>
<dbReference type="PIRSF" id="PIRSF000097">
    <property type="entry name" value="AKR"/>
    <property type="match status" value="1"/>
</dbReference>
<dbReference type="GO" id="GO:0016616">
    <property type="term" value="F:oxidoreductase activity, acting on the CH-OH group of donors, NAD or NADP as acceptor"/>
    <property type="evidence" value="ECO:0007669"/>
    <property type="project" value="UniProtKB-ARBA"/>
</dbReference>
<gene>
    <name evidence="8" type="ORF">AgaP_AGAP009187</name>
</gene>
<organism evidence="8">
    <name type="scientific">Anopheles gambiae</name>
    <name type="common">African malaria mosquito</name>
    <dbReference type="NCBI Taxonomy" id="7165"/>
    <lineage>
        <taxon>Eukaryota</taxon>
        <taxon>Metazoa</taxon>
        <taxon>Ecdysozoa</taxon>
        <taxon>Arthropoda</taxon>
        <taxon>Hexapoda</taxon>
        <taxon>Insecta</taxon>
        <taxon>Pterygota</taxon>
        <taxon>Neoptera</taxon>
        <taxon>Endopterygota</taxon>
        <taxon>Diptera</taxon>
        <taxon>Nematocera</taxon>
        <taxon>Culicoidea</taxon>
        <taxon>Culicidae</taxon>
        <taxon>Anophelinae</taxon>
        <taxon>Anopheles</taxon>
    </lineage>
</organism>
<feature type="active site" description="Proton donor" evidence="4">
    <location>
        <position position="23"/>
    </location>
</feature>
<feature type="domain" description="NADP-dependent oxidoreductase" evidence="7">
    <location>
        <begin position="4"/>
        <end position="262"/>
    </location>
</feature>
<dbReference type="HOGENOM" id="CLU_023205_0_1_1"/>
<reference evidence="8" key="2">
    <citation type="submission" date="2002-03" db="EMBL/GenBank/DDBJ databases">
        <authorList>
            <consortium name="The Anopheles Genome Sequencing Consortium"/>
        </authorList>
    </citation>
    <scope>NUCLEOTIDE SEQUENCE</scope>
    <source>
        <strain evidence="8">PEST</strain>
    </source>
</reference>
<evidence type="ECO:0000256" key="2">
    <source>
        <dbReference type="ARBA" id="ARBA00022857"/>
    </source>
</evidence>
<dbReference type="EMBL" id="AAAB01008984">
    <property type="protein sequence ID" value="EAL39065.2"/>
    <property type="molecule type" value="Genomic_DNA"/>
</dbReference>
<dbReference type="InterPro" id="IPR018170">
    <property type="entry name" value="Aldo/ket_reductase_CS"/>
</dbReference>
<dbReference type="PANTHER" id="PTHR43827:SF3">
    <property type="entry name" value="NADP-DEPENDENT OXIDOREDUCTASE DOMAIN-CONTAINING PROTEIN"/>
    <property type="match status" value="1"/>
</dbReference>
<evidence type="ECO:0000256" key="5">
    <source>
        <dbReference type="PIRSR" id="PIRSR000097-2"/>
    </source>
</evidence>
<feature type="site" description="Lowers pKa of active site Tyr" evidence="6">
    <location>
        <position position="52"/>
    </location>
</feature>
<evidence type="ECO:0000256" key="1">
    <source>
        <dbReference type="ARBA" id="ARBA00007905"/>
    </source>
</evidence>
<name>Q5TNP1_ANOGA</name>
<evidence type="ECO:0000256" key="6">
    <source>
        <dbReference type="PIRSR" id="PIRSR000097-3"/>
    </source>
</evidence>
<reference evidence="8" key="4">
    <citation type="journal article" date="2007" name="Genome Biol.">
        <title>Update of the Anopheles gambiae PEST genome assembly.</title>
        <authorList>
            <person name="Sharakhova M.V."/>
            <person name="Hammond M.P."/>
            <person name="Lobo N.F."/>
            <person name="Krzywinski J."/>
            <person name="Unger M.F."/>
            <person name="Hillenmeyer M.E."/>
            <person name="Bruggner R.V."/>
            <person name="Birney E."/>
            <person name="Collins F.H."/>
        </authorList>
    </citation>
    <scope>NUCLEOTIDE SEQUENCE</scope>
    <source>
        <strain evidence="8">PEST</strain>
    </source>
</reference>
<evidence type="ECO:0000256" key="3">
    <source>
        <dbReference type="ARBA" id="ARBA00023002"/>
    </source>
</evidence>
<feature type="binding site" evidence="5">
    <location>
        <position position="86"/>
    </location>
    <ligand>
        <name>substrate</name>
    </ligand>
</feature>
<dbReference type="Gene3D" id="3.20.20.100">
    <property type="entry name" value="NADP-dependent oxidoreductase domain"/>
    <property type="match status" value="1"/>
</dbReference>
<keyword evidence="3" id="KW-0560">Oxidoreductase</keyword>
<comment type="similarity">
    <text evidence="1">Belongs to the aldo/keto reductase family.</text>
</comment>
<dbReference type="SUPFAM" id="SSF51430">
    <property type="entry name" value="NAD(P)-linked oxidoreductase"/>
    <property type="match status" value="1"/>
</dbReference>
<dbReference type="PaxDb" id="7165-AGAP009187-PA"/>
<dbReference type="FunFam" id="3.20.20.100:FF:000002">
    <property type="entry name" value="2,5-diketo-D-gluconic acid reductase A"/>
    <property type="match status" value="1"/>
</dbReference>
<sequence>LIYQVLDYALEAGYRHIDTAVVYRNEEYIGTALKTLLPKYNLKREDIFITSKLISQSGKDEAFVEQMVRKSLANLQTDYLDLYLIHWPGVSGKCGRWKWLFGLFSYQKFNLLFRQYRAASWNALSKLEREGCLRSIGVSNYTVKHLKEMLADCKGIVPAVNQVEWHPYYYQPELLEYCRQHGIFLQAYSSLGSSNTAELREDETVQSVAKSLQKTPVQVLLRWAIEQEVGILPKARSRDHIQENVGLEFEIPAEQMKQLNGLRDSVGHKFAWNPETVV</sequence>
<dbReference type="VEuPathDB" id="VectorBase:AGAP009187"/>
<dbReference type="Pfam" id="PF00248">
    <property type="entry name" value="Aldo_ket_red"/>
    <property type="match status" value="1"/>
</dbReference>
<dbReference type="eggNOG" id="KOG1577">
    <property type="taxonomic scope" value="Eukaryota"/>
</dbReference>
<keyword evidence="2" id="KW-0521">NADP</keyword>
<reference evidence="8" key="1">
    <citation type="journal article" date="2002" name="Science">
        <title>The genome sequence of the malaria mosquito Anopheles gambiae.</title>
        <authorList>
            <person name="Holt R.A."/>
            <person name="Subramanian G.M."/>
            <person name="Halpern A."/>
            <person name="Sutton G.G."/>
            <person name="Charlab R."/>
            <person name="Nusskern D.R."/>
            <person name="Wincker P."/>
            <person name="Clark A.G."/>
            <person name="Ribeiro J.M."/>
            <person name="Wides R."/>
            <person name="Salzberg S.L."/>
            <person name="Loftus B."/>
            <person name="Yandell M."/>
            <person name="Majoros W.H."/>
            <person name="Rusch D.B."/>
            <person name="Lai Z."/>
            <person name="Kraft C.L."/>
            <person name="Abril J.F."/>
            <person name="Anthouard V."/>
            <person name="Arensburger P."/>
            <person name="Atkinson P.W."/>
            <person name="Baden H."/>
            <person name="de Berardinis V."/>
            <person name="Baldwin D."/>
            <person name="Benes V."/>
            <person name="Biedler J."/>
            <person name="Blass C."/>
            <person name="Bolanos R."/>
            <person name="Boscus D."/>
            <person name="Barnstead M."/>
            <person name="Cai S."/>
            <person name="Center A."/>
            <person name="Chaturverdi K."/>
            <person name="Christophides G.K."/>
            <person name="Chrystal M.A."/>
            <person name="Clamp M."/>
            <person name="Cravchik A."/>
            <person name="Curwen V."/>
            <person name="Dana A."/>
            <person name="Delcher A."/>
            <person name="Dew I."/>
            <person name="Evans C.A."/>
            <person name="Flanigan M."/>
            <person name="Grundschober-Freimoser A."/>
            <person name="Friedli L."/>
            <person name="Gu Z."/>
            <person name="Guan P."/>
            <person name="Guigo R."/>
            <person name="Hillenmeyer M.E."/>
            <person name="Hladun S.L."/>
            <person name="Hogan J.R."/>
            <person name="Hong Y.S."/>
            <person name="Hoover J."/>
            <person name="Jaillon O."/>
            <person name="Ke Z."/>
            <person name="Kodira C."/>
            <person name="Kokoza E."/>
            <person name="Koutsos A."/>
            <person name="Letunic I."/>
            <person name="Levitsky A."/>
            <person name="Liang Y."/>
            <person name="Lin J.J."/>
            <person name="Lobo N.F."/>
            <person name="Lopez J.R."/>
            <person name="Malek J.A."/>
            <person name="McIntosh T.C."/>
            <person name="Meister S."/>
            <person name="Miller J."/>
            <person name="Mobarry C."/>
            <person name="Mongin E."/>
            <person name="Murphy S.D."/>
            <person name="O'Brochta D.A."/>
            <person name="Pfannkoch C."/>
            <person name="Qi R."/>
            <person name="Regier M.A."/>
            <person name="Remington K."/>
            <person name="Shao H."/>
            <person name="Sharakhova M.V."/>
            <person name="Sitter C.D."/>
            <person name="Shetty J."/>
            <person name="Smith T.J."/>
            <person name="Strong R."/>
            <person name="Sun J."/>
            <person name="Thomasova D."/>
            <person name="Ton L.Q."/>
            <person name="Topalis P."/>
            <person name="Tu Z."/>
            <person name="Unger M.F."/>
            <person name="Walenz B."/>
            <person name="Wang A."/>
            <person name="Wang J."/>
            <person name="Wang M."/>
            <person name="Wang X."/>
            <person name="Woodford K.J."/>
            <person name="Wortman J.R."/>
            <person name="Wu M."/>
            <person name="Yao A."/>
            <person name="Zdobnov E.M."/>
            <person name="Zhang H."/>
            <person name="Zhao Q."/>
            <person name="Zhao S."/>
            <person name="Zhu S.C."/>
            <person name="Zhimulev I."/>
            <person name="Coluzzi M."/>
            <person name="della Torre A."/>
            <person name="Roth C.W."/>
            <person name="Louis C."/>
            <person name="Kalush F."/>
            <person name="Mural R.J."/>
            <person name="Myers E.W."/>
            <person name="Adams M.D."/>
            <person name="Smith H.O."/>
            <person name="Broder S."/>
            <person name="Gardner M.J."/>
            <person name="Fraser C.M."/>
            <person name="Birney E."/>
            <person name="Bork P."/>
            <person name="Brey P.T."/>
            <person name="Venter J.C."/>
            <person name="Weissenbach J."/>
            <person name="Kafatos F.C."/>
            <person name="Collins F.H."/>
            <person name="Hoffman S.L."/>
        </authorList>
    </citation>
    <scope>NUCLEOTIDE SEQUENCE [LARGE SCALE GENOMIC DNA]</scope>
    <source>
        <strain evidence="8">PEST</strain>
    </source>
</reference>
<dbReference type="PANTHER" id="PTHR43827">
    <property type="entry name" value="2,5-DIKETO-D-GLUCONIC ACID REDUCTASE"/>
    <property type="match status" value="1"/>
</dbReference>
<reference evidence="8" key="3">
    <citation type="journal article" date="2004" name="Trends Parasitol.">
        <title>The Anopheles gambiae genome: an update.</title>
        <authorList>
            <person name="Mongin E."/>
            <person name="Louis C."/>
            <person name="Holt R.A."/>
            <person name="Birney E."/>
            <person name="Collins F.H."/>
        </authorList>
    </citation>
    <scope>NUCLEOTIDE SEQUENCE</scope>
    <source>
        <strain evidence="8">PEST</strain>
    </source>
</reference>
<dbReference type="PhylomeDB" id="Q5TNP1"/>
<dbReference type="InterPro" id="IPR020471">
    <property type="entry name" value="AKR"/>
</dbReference>
<evidence type="ECO:0000256" key="4">
    <source>
        <dbReference type="PIRSR" id="PIRSR000097-1"/>
    </source>
</evidence>
<dbReference type="STRING" id="7165.Q5TNP1"/>
<accession>Q5TNP1</accession>
<dbReference type="InterPro" id="IPR023210">
    <property type="entry name" value="NADP_OxRdtase_dom"/>
</dbReference>